<dbReference type="Proteomes" id="UP000238634">
    <property type="component" value="Unassembled WGS sequence"/>
</dbReference>
<name>A0A2T1DMN1_9CYAN</name>
<organism evidence="2 3">
    <name type="scientific">Phormidesmis priestleyi ULC007</name>
    <dbReference type="NCBI Taxonomy" id="1920490"/>
    <lineage>
        <taxon>Bacteria</taxon>
        <taxon>Bacillati</taxon>
        <taxon>Cyanobacteriota</taxon>
        <taxon>Cyanophyceae</taxon>
        <taxon>Leptolyngbyales</taxon>
        <taxon>Leptolyngbyaceae</taxon>
        <taxon>Phormidesmis</taxon>
    </lineage>
</organism>
<dbReference type="GO" id="GO:0005886">
    <property type="term" value="C:plasma membrane"/>
    <property type="evidence" value="ECO:0007669"/>
    <property type="project" value="TreeGrafter"/>
</dbReference>
<accession>A0A2T1DMN1</accession>
<dbReference type="PANTHER" id="PTHR30336:SF20">
    <property type="entry name" value="DUF218 DOMAIN-CONTAINING PROTEIN"/>
    <property type="match status" value="1"/>
</dbReference>
<dbReference type="OrthoDB" id="9782395at2"/>
<evidence type="ECO:0000313" key="3">
    <source>
        <dbReference type="Proteomes" id="UP000238634"/>
    </source>
</evidence>
<reference evidence="2 3" key="2">
    <citation type="submission" date="2018-03" db="EMBL/GenBank/DDBJ databases">
        <title>The ancient ancestry and fast evolution of plastids.</title>
        <authorList>
            <person name="Moore K.R."/>
            <person name="Magnabosco C."/>
            <person name="Momper L."/>
            <person name="Gold D.A."/>
            <person name="Bosak T."/>
            <person name="Fournier G.P."/>
        </authorList>
    </citation>
    <scope>NUCLEOTIDE SEQUENCE [LARGE SCALE GENOMIC DNA]</scope>
    <source>
        <strain evidence="2 3">ULC007</strain>
    </source>
</reference>
<comment type="caution">
    <text evidence="2">The sequence shown here is derived from an EMBL/GenBank/DDBJ whole genome shotgun (WGS) entry which is preliminary data.</text>
</comment>
<reference evidence="2 3" key="1">
    <citation type="submission" date="2018-02" db="EMBL/GenBank/DDBJ databases">
        <authorList>
            <person name="Cohen D.B."/>
            <person name="Kent A.D."/>
        </authorList>
    </citation>
    <scope>NUCLEOTIDE SEQUENCE [LARGE SCALE GENOMIC DNA]</scope>
    <source>
        <strain evidence="2 3">ULC007</strain>
    </source>
</reference>
<dbReference type="CDD" id="cd06259">
    <property type="entry name" value="YdcF-like"/>
    <property type="match status" value="1"/>
</dbReference>
<sequence length="178" mass="19915">MLFILPLVVWFGFRAVRIYFEKPQAILVLGGSTVALERERFTAEFAREHPGLPIWISSGSPRDYTEQVFSEAGVDLHRLNLDYQAVDTVTNFTTLVDELKQQGVQSVYLVTSDYHMRRAQIIGEIVLGSRGIHLKPVSVPSEQPEEPLSKALRDGGRAVLWVTTGHTGASWSRLHGGR</sequence>
<feature type="domain" description="DUF218" evidence="1">
    <location>
        <begin position="24"/>
        <end position="131"/>
    </location>
</feature>
<dbReference type="InterPro" id="IPR051599">
    <property type="entry name" value="Cell_Envelope_Assoc"/>
</dbReference>
<dbReference type="Pfam" id="PF02698">
    <property type="entry name" value="DUF218"/>
    <property type="match status" value="1"/>
</dbReference>
<proteinExistence type="predicted"/>
<dbReference type="InterPro" id="IPR003848">
    <property type="entry name" value="DUF218"/>
</dbReference>
<dbReference type="AlphaFoldDB" id="A0A2T1DMN1"/>
<protein>
    <submittedName>
        <fullName evidence="2">YdcF family protein</fullName>
    </submittedName>
</protein>
<dbReference type="STRING" id="1920490.GCA_001895925_01683"/>
<dbReference type="EMBL" id="PVWG01000002">
    <property type="protein sequence ID" value="PSB21758.1"/>
    <property type="molecule type" value="Genomic_DNA"/>
</dbReference>
<dbReference type="InterPro" id="IPR014729">
    <property type="entry name" value="Rossmann-like_a/b/a_fold"/>
</dbReference>
<evidence type="ECO:0000259" key="1">
    <source>
        <dbReference type="Pfam" id="PF02698"/>
    </source>
</evidence>
<dbReference type="Gene3D" id="3.40.50.620">
    <property type="entry name" value="HUPs"/>
    <property type="match status" value="1"/>
</dbReference>
<dbReference type="PANTHER" id="PTHR30336">
    <property type="entry name" value="INNER MEMBRANE PROTEIN, PROBABLE PERMEASE"/>
    <property type="match status" value="1"/>
</dbReference>
<keyword evidence="3" id="KW-1185">Reference proteome</keyword>
<gene>
    <name evidence="2" type="ORF">C7B65_03475</name>
</gene>
<evidence type="ECO:0000313" key="2">
    <source>
        <dbReference type="EMBL" id="PSB21758.1"/>
    </source>
</evidence>